<evidence type="ECO:0000256" key="1">
    <source>
        <dbReference type="SAM" id="MobiDB-lite"/>
    </source>
</evidence>
<dbReference type="OrthoDB" id="189843at2"/>
<feature type="compositionally biased region" description="Pro residues" evidence="1">
    <location>
        <begin position="274"/>
        <end position="299"/>
    </location>
</feature>
<name>A0A4P7LKB4_9BURK</name>
<feature type="region of interest" description="Disordered" evidence="1">
    <location>
        <begin position="271"/>
        <end position="344"/>
    </location>
</feature>
<organism evidence="2 3">
    <name type="scientific">Cupriavidus oxalaticus</name>
    <dbReference type="NCBI Taxonomy" id="96344"/>
    <lineage>
        <taxon>Bacteria</taxon>
        <taxon>Pseudomonadati</taxon>
        <taxon>Pseudomonadota</taxon>
        <taxon>Betaproteobacteria</taxon>
        <taxon>Burkholderiales</taxon>
        <taxon>Burkholderiaceae</taxon>
        <taxon>Cupriavidus</taxon>
    </lineage>
</organism>
<proteinExistence type="predicted"/>
<feature type="compositionally biased region" description="Low complexity" evidence="1">
    <location>
        <begin position="324"/>
        <end position="340"/>
    </location>
</feature>
<dbReference type="AlphaFoldDB" id="A0A4P7LKB4"/>
<evidence type="ECO:0000313" key="2">
    <source>
        <dbReference type="EMBL" id="QBY52531.1"/>
    </source>
</evidence>
<reference evidence="2 3" key="1">
    <citation type="submission" date="2019-03" db="EMBL/GenBank/DDBJ databases">
        <title>Efficiently degradation of phenoxyalkanoic acid herbicides by Cupriavidus oxalaticus strain X32.</title>
        <authorList>
            <person name="Sheng X."/>
        </authorList>
    </citation>
    <scope>NUCLEOTIDE SEQUENCE [LARGE SCALE GENOMIC DNA]</scope>
    <source>
        <strain evidence="2 3">X32</strain>
    </source>
</reference>
<sequence length="403" mass="43868">MTTNPNPEHVDTLLRQGEAWIAGAADLDGWTPQRRGDALAALQACPLPELHAHVETLRLAFADIRERHGVKPQHVRMARPPPDGKPPPYEHRVRGLARFLSHKPGENPMSTLPAQSALSLSPASNDLEPDLFPPQDEHVTTELREREQRIEHALRGAYVEVGLELRTIRNGRLYRANFGTFEDYCATRWEWTRERCRQLIESATLAETLANKFAIAMPSRERHVAALLCLPSDNDKAKVWRTVLDAHPDGRITAKDVVAAVQAHLGIACEPNTPAAPPPEPAPPVPTAKPASPSVPPVPVSGKGRSRSPLAMRTDRAHVTDVEPAATAKAARKSSTPATSVWSTNATPAQRASAADAIVGAINLLASAKLNPAELRDCLHKHRDALHRAGAFLAGIVESIENR</sequence>
<accession>A0A4P7LKB4</accession>
<dbReference type="RefSeq" id="WP_135704853.1">
    <property type="nucleotide sequence ID" value="NZ_CP038635.1"/>
</dbReference>
<dbReference type="KEGG" id="cox:E0W60_15180"/>
<evidence type="ECO:0000313" key="3">
    <source>
        <dbReference type="Proteomes" id="UP000295294"/>
    </source>
</evidence>
<dbReference type="EMBL" id="CP038635">
    <property type="protein sequence ID" value="QBY52531.1"/>
    <property type="molecule type" value="Genomic_DNA"/>
</dbReference>
<dbReference type="Proteomes" id="UP000295294">
    <property type="component" value="Chromosome 2"/>
</dbReference>
<protein>
    <submittedName>
        <fullName evidence="2">Uncharacterized protein</fullName>
    </submittedName>
</protein>
<gene>
    <name evidence="2" type="ORF">E0W60_15180</name>
</gene>